<dbReference type="PANTHER" id="PTHR15337:SF11">
    <property type="entry name" value="THIOREDOXIN DOMAIN-CONTAINING PROTEIN"/>
    <property type="match status" value="1"/>
</dbReference>
<dbReference type="InterPro" id="IPR012336">
    <property type="entry name" value="Thioredoxin-like_fold"/>
</dbReference>
<dbReference type="PROSITE" id="PS51352">
    <property type="entry name" value="THIOREDOXIN_2"/>
    <property type="match status" value="1"/>
</dbReference>
<proteinExistence type="predicted"/>
<keyword evidence="1 2" id="KW-0732">Signal</keyword>
<protein>
    <submittedName>
        <fullName evidence="4">Thioredoxin-related protein</fullName>
    </submittedName>
</protein>
<dbReference type="EMBL" id="QJKB01000001">
    <property type="protein sequence ID" value="PXX47668.1"/>
    <property type="molecule type" value="Genomic_DNA"/>
</dbReference>
<evidence type="ECO:0000256" key="2">
    <source>
        <dbReference type="SAM" id="SignalP"/>
    </source>
</evidence>
<evidence type="ECO:0000256" key="1">
    <source>
        <dbReference type="ARBA" id="ARBA00022729"/>
    </source>
</evidence>
<comment type="caution">
    <text evidence="4">The sequence shown here is derived from an EMBL/GenBank/DDBJ whole genome shotgun (WGS) entry which is preliminary data.</text>
</comment>
<reference evidence="4 5" key="1">
    <citation type="submission" date="2018-05" db="EMBL/GenBank/DDBJ databases">
        <title>Genomic Encyclopedia of Type Strains, Phase IV (KMG-IV): sequencing the most valuable type-strain genomes for metagenomic binning, comparative biology and taxonomic classification.</title>
        <authorList>
            <person name="Goeker M."/>
        </authorList>
    </citation>
    <scope>NUCLEOTIDE SEQUENCE [LARGE SCALE GENOMIC DNA]</scope>
    <source>
        <strain evidence="4 5">DSM 19792</strain>
    </source>
</reference>
<dbReference type="Pfam" id="PF13098">
    <property type="entry name" value="Thioredoxin_2"/>
    <property type="match status" value="1"/>
</dbReference>
<evidence type="ECO:0000259" key="3">
    <source>
        <dbReference type="PROSITE" id="PS51352"/>
    </source>
</evidence>
<feature type="chain" id="PRO_5016444129" evidence="2">
    <location>
        <begin position="28"/>
        <end position="524"/>
    </location>
</feature>
<sequence length="524" mass="56998">MKTISSLMVALLATSVATGMTVLPAYAADSKAASASAHAAQAGIDWRKDNNVDAAFAQAKASNKPLFLYWGAIWCPPCNQVKATIFNRQEFIDKSRHFIPVYLDGDTPGAQKFASQFKVRGYPTMILFKPDGTEITRLPGEVDSERYLQVLTQALNTTLSVQDTMKLALAGNKNLKDEDWSLLADYSWDDPEQKLVAGKELVPTLLKLSELGPAGLHATRLYLRGIYAAATAKPSQTVPAIDKAQATEKVLKAIADPKTARDNMDLLSNGAKEITEFLTTSKSEPRTKLVNAWNTALVKLADDASISKTDRLGAIIAQVSLASLDNAKPEAALQKEVQKRVGLIEQATSDAYERQSVVNAAAYALGGAGLLDDSDALLKAELKRSHSPYYFMSTLGSNAKKRGDKVAAANWYEQAYNAAKGPATRLQWGSNYVSSLVELAPNDDARIEKAVQNVFGEAAKIDNAFYERNRAYLEKMGKKLTEWNKEGKHQVAYQKARTQLDGICGKLPAADPQKTVCQGVLTKS</sequence>
<feature type="domain" description="Thioredoxin" evidence="3">
    <location>
        <begin position="26"/>
        <end position="156"/>
    </location>
</feature>
<keyword evidence="5" id="KW-1185">Reference proteome</keyword>
<evidence type="ECO:0000313" key="4">
    <source>
        <dbReference type="EMBL" id="PXX47668.1"/>
    </source>
</evidence>
<dbReference type="OrthoDB" id="5733562at2"/>
<dbReference type="InterPro" id="IPR036249">
    <property type="entry name" value="Thioredoxin-like_sf"/>
</dbReference>
<dbReference type="RefSeq" id="WP_110254013.1">
    <property type="nucleotide sequence ID" value="NZ_QJKB01000001.1"/>
</dbReference>
<dbReference type="SUPFAM" id="SSF52833">
    <property type="entry name" value="Thioredoxin-like"/>
    <property type="match status" value="1"/>
</dbReference>
<dbReference type="Gene3D" id="3.40.30.10">
    <property type="entry name" value="Glutaredoxin"/>
    <property type="match status" value="1"/>
</dbReference>
<dbReference type="InterPro" id="IPR051099">
    <property type="entry name" value="AGR/TXD"/>
</dbReference>
<dbReference type="InterPro" id="IPR013766">
    <property type="entry name" value="Thioredoxin_domain"/>
</dbReference>
<dbReference type="Proteomes" id="UP000247792">
    <property type="component" value="Unassembled WGS sequence"/>
</dbReference>
<evidence type="ECO:0000313" key="5">
    <source>
        <dbReference type="Proteomes" id="UP000247792"/>
    </source>
</evidence>
<dbReference type="AlphaFoldDB" id="A0A318JDK2"/>
<dbReference type="PANTHER" id="PTHR15337">
    <property type="entry name" value="ANTERIOR GRADIENT PROTEIN-RELATED"/>
    <property type="match status" value="1"/>
</dbReference>
<accession>A0A318JDK2</accession>
<feature type="signal peptide" evidence="2">
    <location>
        <begin position="1"/>
        <end position="27"/>
    </location>
</feature>
<name>A0A318JDK2_9BURK</name>
<organism evidence="4 5">
    <name type="scientific">Undibacterium pigrum</name>
    <dbReference type="NCBI Taxonomy" id="401470"/>
    <lineage>
        <taxon>Bacteria</taxon>
        <taxon>Pseudomonadati</taxon>
        <taxon>Pseudomonadota</taxon>
        <taxon>Betaproteobacteria</taxon>
        <taxon>Burkholderiales</taxon>
        <taxon>Oxalobacteraceae</taxon>
        <taxon>Undibacterium</taxon>
    </lineage>
</organism>
<gene>
    <name evidence="4" type="ORF">DFR42_1011260</name>
</gene>